<evidence type="ECO:0000313" key="2">
    <source>
        <dbReference type="Proteomes" id="UP001146793"/>
    </source>
</evidence>
<reference evidence="1" key="1">
    <citation type="submission" date="2022-08" db="EMBL/GenBank/DDBJ databases">
        <title>Novel sulphate-reducing endosymbionts in the free-living metamonad Anaeramoeba.</title>
        <authorList>
            <person name="Jerlstrom-Hultqvist J."/>
            <person name="Cepicka I."/>
            <person name="Gallot-Lavallee L."/>
            <person name="Salas-Leiva D."/>
            <person name="Curtis B.A."/>
            <person name="Zahonova K."/>
            <person name="Pipaliya S."/>
            <person name="Dacks J."/>
            <person name="Roger A.J."/>
        </authorList>
    </citation>
    <scope>NUCLEOTIDE SEQUENCE</scope>
    <source>
        <strain evidence="1">Busselton2</strain>
    </source>
</reference>
<evidence type="ECO:0000313" key="1">
    <source>
        <dbReference type="EMBL" id="KAJ3435858.1"/>
    </source>
</evidence>
<comment type="caution">
    <text evidence="1">The sequence shown here is derived from an EMBL/GenBank/DDBJ whole genome shotgun (WGS) entry which is preliminary data.</text>
</comment>
<organism evidence="1 2">
    <name type="scientific">Anaeramoeba flamelloides</name>
    <dbReference type="NCBI Taxonomy" id="1746091"/>
    <lineage>
        <taxon>Eukaryota</taxon>
        <taxon>Metamonada</taxon>
        <taxon>Anaeramoebidae</taxon>
        <taxon>Anaeramoeba</taxon>
    </lineage>
</organism>
<gene>
    <name evidence="1" type="ORF">M0812_17897</name>
</gene>
<dbReference type="EMBL" id="JANTQA010000036">
    <property type="protein sequence ID" value="KAJ3435858.1"/>
    <property type="molecule type" value="Genomic_DNA"/>
</dbReference>
<name>A0AAV7Z6W3_9EUKA</name>
<protein>
    <submittedName>
        <fullName evidence="1">Uncharacterized protein</fullName>
    </submittedName>
</protein>
<proteinExistence type="predicted"/>
<dbReference type="Proteomes" id="UP001146793">
    <property type="component" value="Unassembled WGS sequence"/>
</dbReference>
<dbReference type="AlphaFoldDB" id="A0AAV7Z6W3"/>
<accession>A0AAV7Z6W3</accession>
<sequence length="174" mass="21270">MTNEKTFLFDLRDQVTDELFKSQSIQEIEEKITNSLNLDDLNEKQQEDLIQEFIKNNYETQLNEIMESFLEENQKGGTMIKYEMNKFFDKRKNKHSEHKNKLWYQAKNYVKERQEMEYRQREIKTEFLNILTEKIVKLNQKRTNSNFEELFVNWEKLQNQKTLNPQVLNSTIKK</sequence>